<proteinExistence type="predicted"/>
<protein>
    <submittedName>
        <fullName evidence="1">Uncharacterized protein</fullName>
    </submittedName>
</protein>
<evidence type="ECO:0000313" key="1">
    <source>
        <dbReference type="EMBL" id="RJT75441.1"/>
    </source>
</evidence>
<dbReference type="RefSeq" id="WP_120150663.1">
    <property type="nucleotide sequence ID" value="NZ_QZVT01000016.1"/>
</dbReference>
<dbReference type="AlphaFoldDB" id="A0A3A5LX57"/>
<organism evidence="1 2">
    <name type="scientific">Arthrobacter cheniae</name>
    <dbReference type="NCBI Taxonomy" id="1258888"/>
    <lineage>
        <taxon>Bacteria</taxon>
        <taxon>Bacillati</taxon>
        <taxon>Actinomycetota</taxon>
        <taxon>Actinomycetes</taxon>
        <taxon>Micrococcales</taxon>
        <taxon>Micrococcaceae</taxon>
        <taxon>Arthrobacter</taxon>
    </lineage>
</organism>
<dbReference type="EMBL" id="QZVT01000016">
    <property type="protein sequence ID" value="RJT75441.1"/>
    <property type="molecule type" value="Genomic_DNA"/>
</dbReference>
<evidence type="ECO:0000313" key="2">
    <source>
        <dbReference type="Proteomes" id="UP000272560"/>
    </source>
</evidence>
<dbReference type="Proteomes" id="UP000272560">
    <property type="component" value="Unassembled WGS sequence"/>
</dbReference>
<dbReference type="OrthoDB" id="4943146at2"/>
<keyword evidence="2" id="KW-1185">Reference proteome</keyword>
<reference evidence="1 2" key="1">
    <citation type="submission" date="2018-09" db="EMBL/GenBank/DDBJ databases">
        <title>Novel species of Arthrobacter.</title>
        <authorList>
            <person name="Liu Q."/>
            <person name="Xin Y.-H."/>
        </authorList>
    </citation>
    <scope>NUCLEOTIDE SEQUENCE [LARGE SCALE GENOMIC DNA]</scope>
    <source>
        <strain evidence="1 2">Hz2</strain>
    </source>
</reference>
<comment type="caution">
    <text evidence="1">The sequence shown here is derived from an EMBL/GenBank/DDBJ whole genome shotgun (WGS) entry which is preliminary data.</text>
</comment>
<gene>
    <name evidence="1" type="ORF">D6T63_18030</name>
</gene>
<name>A0A3A5LX57_9MICC</name>
<accession>A0A3A5LX57</accession>
<sequence>MVDVHSLHERGVRTEKPEKYADLIVGAISYCPCVGQNKNHAVYYAKRMDERIEEFVMREELIMLTAAELDVENCRPIDFPEPRRVYAWIRYPSKAIRIQAHAIAYTHTAVKIRFLEPLIKIQREGWVWLSAVTPAPPEE</sequence>